<comment type="caution">
    <text evidence="1">The sequence shown here is derived from an EMBL/GenBank/DDBJ whole genome shotgun (WGS) entry which is preliminary data.</text>
</comment>
<dbReference type="Proteomes" id="UP000683360">
    <property type="component" value="Unassembled WGS sequence"/>
</dbReference>
<dbReference type="EMBL" id="CAJPWZ010002267">
    <property type="protein sequence ID" value="CAG2234727.1"/>
    <property type="molecule type" value="Genomic_DNA"/>
</dbReference>
<dbReference type="AlphaFoldDB" id="A0A8S3TMI6"/>
<name>A0A8S3TMI6_MYTED</name>
<accession>A0A8S3TMI6</accession>
<keyword evidence="2" id="KW-1185">Reference proteome</keyword>
<proteinExistence type="predicted"/>
<evidence type="ECO:0000313" key="1">
    <source>
        <dbReference type="EMBL" id="CAG2234727.1"/>
    </source>
</evidence>
<protein>
    <submittedName>
        <fullName evidence="1">Uncharacterized protein</fullName>
    </submittedName>
</protein>
<evidence type="ECO:0000313" key="2">
    <source>
        <dbReference type="Proteomes" id="UP000683360"/>
    </source>
</evidence>
<organism evidence="1 2">
    <name type="scientific">Mytilus edulis</name>
    <name type="common">Blue mussel</name>
    <dbReference type="NCBI Taxonomy" id="6550"/>
    <lineage>
        <taxon>Eukaryota</taxon>
        <taxon>Metazoa</taxon>
        <taxon>Spiralia</taxon>
        <taxon>Lophotrochozoa</taxon>
        <taxon>Mollusca</taxon>
        <taxon>Bivalvia</taxon>
        <taxon>Autobranchia</taxon>
        <taxon>Pteriomorphia</taxon>
        <taxon>Mytilida</taxon>
        <taxon>Mytiloidea</taxon>
        <taxon>Mytilidae</taxon>
        <taxon>Mytilinae</taxon>
        <taxon>Mytilus</taxon>
    </lineage>
</organism>
<gene>
    <name evidence="1" type="ORF">MEDL_47325</name>
</gene>
<sequence>METKIRHIRKFIQNVQTPQSRHIDSHTTTHTLNPETIPFVPTHNIANPHNAQSFENPSVQASHTFNTQQRPTYGKELNTSNDHTLNISHVAVEYNPEKLWNSESIGIKSKEIEENDTYIKAFARLAWKEDSDELPTNSTVTKKRIQNVTTRLIKTPDMLKGYGEIIQEHKGRRFRKKVTKTKEISRKANPDHPVNRKSSTTRIRMVNNCRKRKRWKCEFHMLLREFLRTSTGLNYKTDRKIISVGRTDRNEKLA</sequence>
<reference evidence="1" key="1">
    <citation type="submission" date="2021-03" db="EMBL/GenBank/DDBJ databases">
        <authorList>
            <person name="Bekaert M."/>
        </authorList>
    </citation>
    <scope>NUCLEOTIDE SEQUENCE</scope>
</reference>